<dbReference type="SUPFAM" id="SSF55874">
    <property type="entry name" value="ATPase domain of HSP90 chaperone/DNA topoisomerase II/histidine kinase"/>
    <property type="match status" value="2"/>
</dbReference>
<keyword evidence="4" id="KW-0067">ATP-binding</keyword>
<dbReference type="EMBL" id="JARFVA010000002">
    <property type="protein sequence ID" value="MDF0706967.1"/>
    <property type="molecule type" value="Genomic_DNA"/>
</dbReference>
<dbReference type="Pfam" id="PF02518">
    <property type="entry name" value="HATPase_c"/>
    <property type="match status" value="1"/>
</dbReference>
<feature type="domain" description="Histidine kinase/HSP90-like ATPase" evidence="2">
    <location>
        <begin position="858"/>
        <end position="953"/>
    </location>
</feature>
<dbReference type="InterPro" id="IPR036890">
    <property type="entry name" value="HATPase_C_sf"/>
</dbReference>
<keyword evidence="4" id="KW-0547">Nucleotide-binding</keyword>
<gene>
    <name evidence="4" type="ORF">PY091_07055</name>
</gene>
<reference evidence="4 5" key="1">
    <citation type="submission" date="2023-03" db="EMBL/GenBank/DDBJ databases">
        <title>Muricauda XX sp. nov. and Muricauda XXX sp. nov., two novel species isolated from Okinawa Trough.</title>
        <authorList>
            <person name="Cao W."/>
            <person name="Deng X."/>
        </authorList>
    </citation>
    <scope>NUCLEOTIDE SEQUENCE [LARGE SCALE GENOMIC DNA]</scope>
    <source>
        <strain evidence="4 5">81s02</strain>
    </source>
</reference>
<sequence length="958" mass="113029">MAKFRAKARAVELLGKGQIADLPTAITELWKNGYDAYAKNLVCRLFLETYKDNESPIFLISDDGFGMSETDIVEKWFVLGTDSKARGEKIEPHFGLNRRTPMGEKGIGRLSVSYLGNQLLMLSKKQGEVANALYIDWRVLDNYDFYLDDLNIPLFTFSSNDEFKKNEKGAVAEFLKNLDEKRWMEQKWLRKEMLEDWNSFKIPDFLYQEVIQEFTKKDYHGTTFLIFTPHDQLVELSNKDRIDLKKDSALTYLRASLSGMHNDLKNSKKDFETHFFLHDASGKYDLIDEFFTQEEMRNADHWLKGEFDENGFFTGEIRVFNRREKYTFKPNRPPGKTSYGPFSIEWGSLEGEQKSSLLNQEQFRTLNNKLETFGGLYVYRDGFRVLPYGRTEYDFLDFEKRRNLGAGYYFFAHRRFVGYINLKREKNPNLKDKAGREGFIQNKAYREFRDDLIELFIDISKRYMRKLPDGEQPSFRQEQIEEIQKKYDRQHAAAKKKNAKTKKAFLEQLKENKPVIVKLENEIGDLANKLSEEAKKLEINYNNYNKLVAELEDKRAQVRGLRLTKPQAVKITKSQEREYIEFQKEYTFVDDRLKTCIRLVEDTRSRINAENLKLEYNEKFRSHIKYIEKLFSDYRAICTNSFNRVNNLLSDELNTQVDHFIDQTEKIKILADDNTESISSKINMLDLISEDQKTQIEHSIGGFINHVSNLQIDVDDDFLRAWYEKQNQNLKEKLSDYEELAQLGMSIEIIDHQFNVMYSQMNDAVHEIDQYSRKNKGIESAFKQLKAAFQHLEGNYKLLKPLYRTSRRTREVITGRQIESYIKDFFKNDFNRYRIDFSVSDAFREYEFFTYDSIIKPIFLNIINNANYWLIPVENRTIRIDLVDDEIRIMNSGERIDDSYLDDIFTLFFSRKRDGRGIGLYLAKKNLQSIGYDIFATNKEDVNKLKGACFIIKKEGSK</sequence>
<comment type="caution">
    <text evidence="4">The sequence shown here is derived from an EMBL/GenBank/DDBJ whole genome shotgun (WGS) entry which is preliminary data.</text>
</comment>
<feature type="domain" description="Dimerisation and histidine phosphotransfer (DHp)" evidence="3">
    <location>
        <begin position="742"/>
        <end position="808"/>
    </location>
</feature>
<dbReference type="Proteomes" id="UP001217083">
    <property type="component" value="Unassembled WGS sequence"/>
</dbReference>
<evidence type="ECO:0000259" key="3">
    <source>
        <dbReference type="Pfam" id="PF19191"/>
    </source>
</evidence>
<keyword evidence="5" id="KW-1185">Reference proteome</keyword>
<dbReference type="RefSeq" id="WP_275649004.1">
    <property type="nucleotide sequence ID" value="NZ_JARFVA010000002.1"/>
</dbReference>
<accession>A0ABT5XM57</accession>
<proteinExistence type="predicted"/>
<dbReference type="Gene3D" id="3.30.565.10">
    <property type="entry name" value="Histidine kinase-like ATPase, C-terminal domain"/>
    <property type="match status" value="2"/>
</dbReference>
<evidence type="ECO:0000259" key="2">
    <source>
        <dbReference type="Pfam" id="PF02518"/>
    </source>
</evidence>
<organism evidence="4 5">
    <name type="scientific">Flagellimonas okinawensis</name>
    <dbReference type="NCBI Taxonomy" id="3031324"/>
    <lineage>
        <taxon>Bacteria</taxon>
        <taxon>Pseudomonadati</taxon>
        <taxon>Bacteroidota</taxon>
        <taxon>Flavobacteriia</taxon>
        <taxon>Flavobacteriales</taxon>
        <taxon>Flavobacteriaceae</taxon>
        <taxon>Flagellimonas</taxon>
    </lineage>
</organism>
<protein>
    <submittedName>
        <fullName evidence="4">ATP-binding protein</fullName>
    </submittedName>
</protein>
<dbReference type="InterPro" id="IPR043836">
    <property type="entry name" value="DHp"/>
</dbReference>
<evidence type="ECO:0000256" key="1">
    <source>
        <dbReference type="SAM" id="Coils"/>
    </source>
</evidence>
<feature type="coiled-coil region" evidence="1">
    <location>
        <begin position="480"/>
        <end position="564"/>
    </location>
</feature>
<evidence type="ECO:0000313" key="5">
    <source>
        <dbReference type="Proteomes" id="UP001217083"/>
    </source>
</evidence>
<dbReference type="Pfam" id="PF13589">
    <property type="entry name" value="HATPase_c_3"/>
    <property type="match status" value="1"/>
</dbReference>
<dbReference type="GO" id="GO:0005524">
    <property type="term" value="F:ATP binding"/>
    <property type="evidence" value="ECO:0007669"/>
    <property type="project" value="UniProtKB-KW"/>
</dbReference>
<dbReference type="Pfam" id="PF19191">
    <property type="entry name" value="HEF_HK"/>
    <property type="match status" value="1"/>
</dbReference>
<name>A0ABT5XM57_9FLAO</name>
<dbReference type="InterPro" id="IPR003594">
    <property type="entry name" value="HATPase_dom"/>
</dbReference>
<keyword evidence="1" id="KW-0175">Coiled coil</keyword>
<evidence type="ECO:0000313" key="4">
    <source>
        <dbReference type="EMBL" id="MDF0706967.1"/>
    </source>
</evidence>